<sequence length="323" mass="34297">MKYIVRSLAALSLTAAALTGCSSGDGEAKKITITIAHQNDGIDELVEKSGLFDDASYNVKFAAFDYGPPLVQAISSGKVDVGPVGVVPPITAAADDLNFRVSAAGPLRDENASYHYLLAPTGSPLKTTADLKGKKIAVPVGSSAHGFLLSAIQRAGLTLEDVQIVDLDPAKGQAAFASGSVDAWAIWIPQATVAINHQNPVIIEAGKRPHDYGETLWVTNTDSLADAERREAVADTLRRLNETYEWGWENRDVWDAAMAKKTGVDVAEAHDLVETTATTLAPVTADEVASTQELADLFYEAGAIRNPVVFSDIVDNLVPEGQQ</sequence>
<dbReference type="PROSITE" id="PS51257">
    <property type="entry name" value="PROKAR_LIPOPROTEIN"/>
    <property type="match status" value="1"/>
</dbReference>
<dbReference type="RefSeq" id="WP_085150456.1">
    <property type="nucleotide sequence ID" value="NZ_AP022612.1"/>
</dbReference>
<feature type="domain" description="Solute-binding protein family 3/N-terminal" evidence="7">
    <location>
        <begin position="32"/>
        <end position="252"/>
    </location>
</feature>
<dbReference type="InterPro" id="IPR015168">
    <property type="entry name" value="SsuA/THI5"/>
</dbReference>
<keyword evidence="9" id="KW-1185">Reference proteome</keyword>
<dbReference type="InterPro" id="IPR001638">
    <property type="entry name" value="Solute-binding_3/MltF_N"/>
</dbReference>
<comment type="subcellular location">
    <subcellularLocation>
        <location evidence="1">Periplasm</location>
    </subcellularLocation>
</comment>
<dbReference type="NCBIfam" id="TIGR01728">
    <property type="entry name" value="SsuA_fam"/>
    <property type="match status" value="1"/>
</dbReference>
<name>A0A7I7XT34_9MYCO</name>
<dbReference type="InterPro" id="IPR010067">
    <property type="entry name" value="ABC_SsuA_sub-bd"/>
</dbReference>
<keyword evidence="3" id="KW-0813">Transport</keyword>
<dbReference type="AlphaFoldDB" id="A0A7I7XT34"/>
<organism evidence="8 9">
    <name type="scientific">Mycolicibacterium confluentis</name>
    <dbReference type="NCBI Taxonomy" id="28047"/>
    <lineage>
        <taxon>Bacteria</taxon>
        <taxon>Bacillati</taxon>
        <taxon>Actinomycetota</taxon>
        <taxon>Actinomycetes</taxon>
        <taxon>Mycobacteriales</taxon>
        <taxon>Mycobacteriaceae</taxon>
        <taxon>Mycolicibacterium</taxon>
    </lineage>
</organism>
<dbReference type="Gene3D" id="3.40.190.10">
    <property type="entry name" value="Periplasmic binding protein-like II"/>
    <property type="match status" value="2"/>
</dbReference>
<dbReference type="OrthoDB" id="506623at2"/>
<dbReference type="GO" id="GO:0016020">
    <property type="term" value="C:membrane"/>
    <property type="evidence" value="ECO:0007669"/>
    <property type="project" value="InterPro"/>
</dbReference>
<reference evidence="8" key="2">
    <citation type="submission" date="2020-02" db="EMBL/GenBank/DDBJ databases">
        <authorList>
            <person name="Matsumoto Y."/>
            <person name="Motooka D."/>
            <person name="Nakamura S."/>
        </authorList>
    </citation>
    <scope>NUCLEOTIDE SEQUENCE</scope>
    <source>
        <strain evidence="8">JCM 13671</strain>
    </source>
</reference>
<evidence type="ECO:0000256" key="3">
    <source>
        <dbReference type="ARBA" id="ARBA00022448"/>
    </source>
</evidence>
<gene>
    <name evidence="8" type="ORF">MCNF_07070</name>
</gene>
<evidence type="ECO:0000256" key="5">
    <source>
        <dbReference type="ARBA" id="ARBA00055538"/>
    </source>
</evidence>
<evidence type="ECO:0000313" key="9">
    <source>
        <dbReference type="Proteomes" id="UP000466931"/>
    </source>
</evidence>
<evidence type="ECO:0000256" key="2">
    <source>
        <dbReference type="ARBA" id="ARBA00010742"/>
    </source>
</evidence>
<dbReference type="FunFam" id="3.40.190.10:FF:000050">
    <property type="entry name" value="Sulfonate ABC transporter substrate-binding protein"/>
    <property type="match status" value="1"/>
</dbReference>
<dbReference type="Proteomes" id="UP000466931">
    <property type="component" value="Chromosome"/>
</dbReference>
<dbReference type="GO" id="GO:0042626">
    <property type="term" value="F:ATPase-coupled transmembrane transporter activity"/>
    <property type="evidence" value="ECO:0007669"/>
    <property type="project" value="InterPro"/>
</dbReference>
<dbReference type="GO" id="GO:0042597">
    <property type="term" value="C:periplasmic space"/>
    <property type="evidence" value="ECO:0007669"/>
    <property type="project" value="UniProtKB-SubCell"/>
</dbReference>
<comment type="similarity">
    <text evidence="2">Belongs to the bacterial solute-binding protein SsuA/TauA family.</text>
</comment>
<proteinExistence type="inferred from homology"/>
<evidence type="ECO:0000256" key="4">
    <source>
        <dbReference type="ARBA" id="ARBA00022729"/>
    </source>
</evidence>
<comment type="function">
    <text evidence="5">Part of a binding-protein-dependent transport system for aliphatic sulfonates. Putative binding protein.</text>
</comment>
<evidence type="ECO:0000259" key="7">
    <source>
        <dbReference type="SMART" id="SM00062"/>
    </source>
</evidence>
<protein>
    <recommendedName>
        <fullName evidence="6">Putative aliphatic sulfonates-binding protein</fullName>
    </recommendedName>
</protein>
<dbReference type="SUPFAM" id="SSF53850">
    <property type="entry name" value="Periplasmic binding protein-like II"/>
    <property type="match status" value="1"/>
</dbReference>
<dbReference type="SMART" id="SM00062">
    <property type="entry name" value="PBPb"/>
    <property type="match status" value="1"/>
</dbReference>
<dbReference type="PANTHER" id="PTHR30024:SF42">
    <property type="entry name" value="ALIPHATIC SULFONATES-BINDING PROTEIN-RELATED"/>
    <property type="match status" value="1"/>
</dbReference>
<dbReference type="EMBL" id="AP022612">
    <property type="protein sequence ID" value="BBZ32102.1"/>
    <property type="molecule type" value="Genomic_DNA"/>
</dbReference>
<evidence type="ECO:0000256" key="6">
    <source>
        <dbReference type="ARBA" id="ARBA00070228"/>
    </source>
</evidence>
<dbReference type="PANTHER" id="PTHR30024">
    <property type="entry name" value="ALIPHATIC SULFONATES-BINDING PROTEIN-RELATED"/>
    <property type="match status" value="1"/>
</dbReference>
<dbReference type="Pfam" id="PF09084">
    <property type="entry name" value="NMT1"/>
    <property type="match status" value="1"/>
</dbReference>
<accession>A0A7I7XT34</accession>
<evidence type="ECO:0000256" key="1">
    <source>
        <dbReference type="ARBA" id="ARBA00004418"/>
    </source>
</evidence>
<keyword evidence="4" id="KW-0732">Signal</keyword>
<evidence type="ECO:0000313" key="8">
    <source>
        <dbReference type="EMBL" id="BBZ32102.1"/>
    </source>
</evidence>
<reference evidence="8" key="1">
    <citation type="journal article" date="2019" name="Emerg. Microbes Infect.">
        <title>Comprehensive subspecies identification of 175 nontuberculous mycobacteria species based on 7547 genomic profiles.</title>
        <authorList>
            <person name="Matsumoto Y."/>
            <person name="Kinjo T."/>
            <person name="Motooka D."/>
            <person name="Nabeya D."/>
            <person name="Jung N."/>
            <person name="Uechi K."/>
            <person name="Horii T."/>
            <person name="Iida T."/>
            <person name="Fujita J."/>
            <person name="Nakamura S."/>
        </authorList>
    </citation>
    <scope>NUCLEOTIDE SEQUENCE [LARGE SCALE GENOMIC DNA]</scope>
    <source>
        <strain evidence="8">JCM 13671</strain>
    </source>
</reference>